<keyword evidence="3" id="KW-1185">Reference proteome</keyword>
<accession>A0ABW5N3U8</accession>
<gene>
    <name evidence="2" type="ORF">ACFSTE_02475</name>
</gene>
<dbReference type="InterPro" id="IPR024534">
    <property type="entry name" value="JetD_C"/>
</dbReference>
<dbReference type="Pfam" id="PF09983">
    <property type="entry name" value="JetD_C"/>
    <property type="match status" value="1"/>
</dbReference>
<comment type="caution">
    <text evidence="2">The sequence shown here is derived from an EMBL/GenBank/DDBJ whole genome shotgun (WGS) entry which is preliminary data.</text>
</comment>
<sequence>MNWIEIKALNKLYNTGKVKINQTLAKSPVLKNHENALEIERGRKFFKRNDIFLDVYEKRYLKDFEKYSSFLEEEGLLKPQLRFNKKDIDLLIQFKQGIADGSLLKRRNELEEAQESVRGFSHMFFKNDKYLDGKTLLIDAINKIFNITLVDNKSQQYLYMLQCEAPKLIILCENGNFLNRDKIPRANGYELWYAGGRNIPKLEYTHQIRRGLPIYYSGDWDKDGLEIFELAKQKIPDLELLLPDGISKSINVSDHKSLWKYPETPEKLSGLNPELYNEEETLLIIELIKKNHWITEEGNKLKVMIENSSFYN</sequence>
<dbReference type="RefSeq" id="WP_378297929.1">
    <property type="nucleotide sequence ID" value="NZ_JBHULX010000001.1"/>
</dbReference>
<reference evidence="3" key="1">
    <citation type="journal article" date="2019" name="Int. J. Syst. Evol. Microbiol.">
        <title>The Global Catalogue of Microorganisms (GCM) 10K type strain sequencing project: providing services to taxonomists for standard genome sequencing and annotation.</title>
        <authorList>
            <consortium name="The Broad Institute Genomics Platform"/>
            <consortium name="The Broad Institute Genome Sequencing Center for Infectious Disease"/>
            <person name="Wu L."/>
            <person name="Ma J."/>
        </authorList>
    </citation>
    <scope>NUCLEOTIDE SEQUENCE [LARGE SCALE GENOMIC DNA]</scope>
    <source>
        <strain evidence="3">KCTC 42423</strain>
    </source>
</reference>
<dbReference type="Proteomes" id="UP001597459">
    <property type="component" value="Unassembled WGS sequence"/>
</dbReference>
<feature type="domain" description="Wadjet protein JetD C-terminal" evidence="1">
    <location>
        <begin position="165"/>
        <end position="289"/>
    </location>
</feature>
<protein>
    <submittedName>
        <fullName evidence="2">Wadjet anti-phage system protein JetD domain-containing protein</fullName>
    </submittedName>
</protein>
<dbReference type="EMBL" id="JBHULX010000001">
    <property type="protein sequence ID" value="MFD2589677.1"/>
    <property type="molecule type" value="Genomic_DNA"/>
</dbReference>
<proteinExistence type="predicted"/>
<name>A0ABW5N3U8_9FLAO</name>
<evidence type="ECO:0000313" key="2">
    <source>
        <dbReference type="EMBL" id="MFD2589677.1"/>
    </source>
</evidence>
<evidence type="ECO:0000313" key="3">
    <source>
        <dbReference type="Proteomes" id="UP001597459"/>
    </source>
</evidence>
<evidence type="ECO:0000259" key="1">
    <source>
        <dbReference type="Pfam" id="PF09983"/>
    </source>
</evidence>
<organism evidence="2 3">
    <name type="scientific">Aquimarina hainanensis</name>
    <dbReference type="NCBI Taxonomy" id="1578017"/>
    <lineage>
        <taxon>Bacteria</taxon>
        <taxon>Pseudomonadati</taxon>
        <taxon>Bacteroidota</taxon>
        <taxon>Flavobacteriia</taxon>
        <taxon>Flavobacteriales</taxon>
        <taxon>Flavobacteriaceae</taxon>
        <taxon>Aquimarina</taxon>
    </lineage>
</organism>